<evidence type="ECO:0000313" key="2">
    <source>
        <dbReference type="EMBL" id="KAK7854792.1"/>
    </source>
</evidence>
<evidence type="ECO:0000313" key="3">
    <source>
        <dbReference type="Proteomes" id="UP000237347"/>
    </source>
</evidence>
<feature type="domain" description="RNase H type-1" evidence="1">
    <location>
        <begin position="15"/>
        <end position="82"/>
    </location>
</feature>
<proteinExistence type="predicted"/>
<comment type="caution">
    <text evidence="2">The sequence shown here is derived from an EMBL/GenBank/DDBJ whole genome shotgun (WGS) entry which is preliminary data.</text>
</comment>
<protein>
    <recommendedName>
        <fullName evidence="1">RNase H type-1 domain-containing protein</fullName>
    </recommendedName>
</protein>
<gene>
    <name evidence="2" type="ORF">CFP56_030581</name>
</gene>
<dbReference type="GO" id="GO:0003676">
    <property type="term" value="F:nucleic acid binding"/>
    <property type="evidence" value="ECO:0007669"/>
    <property type="project" value="InterPro"/>
</dbReference>
<dbReference type="Proteomes" id="UP000237347">
    <property type="component" value="Unassembled WGS sequence"/>
</dbReference>
<dbReference type="Pfam" id="PF13456">
    <property type="entry name" value="RVT_3"/>
    <property type="match status" value="1"/>
</dbReference>
<dbReference type="InterPro" id="IPR002156">
    <property type="entry name" value="RNaseH_domain"/>
</dbReference>
<dbReference type="AlphaFoldDB" id="A0AAW0LT67"/>
<feature type="non-terminal residue" evidence="2">
    <location>
        <position position="1"/>
    </location>
</feature>
<organism evidence="2 3">
    <name type="scientific">Quercus suber</name>
    <name type="common">Cork oak</name>
    <dbReference type="NCBI Taxonomy" id="58331"/>
    <lineage>
        <taxon>Eukaryota</taxon>
        <taxon>Viridiplantae</taxon>
        <taxon>Streptophyta</taxon>
        <taxon>Embryophyta</taxon>
        <taxon>Tracheophyta</taxon>
        <taxon>Spermatophyta</taxon>
        <taxon>Magnoliopsida</taxon>
        <taxon>eudicotyledons</taxon>
        <taxon>Gunneridae</taxon>
        <taxon>Pentapetalae</taxon>
        <taxon>rosids</taxon>
        <taxon>fabids</taxon>
        <taxon>Fagales</taxon>
        <taxon>Fagaceae</taxon>
        <taxon>Quercus</taxon>
    </lineage>
</organism>
<reference evidence="2 3" key="1">
    <citation type="journal article" date="2018" name="Sci. Data">
        <title>The draft genome sequence of cork oak.</title>
        <authorList>
            <person name="Ramos A.M."/>
            <person name="Usie A."/>
            <person name="Barbosa P."/>
            <person name="Barros P.M."/>
            <person name="Capote T."/>
            <person name="Chaves I."/>
            <person name="Simoes F."/>
            <person name="Abreu I."/>
            <person name="Carrasquinho I."/>
            <person name="Faro C."/>
            <person name="Guimaraes J.B."/>
            <person name="Mendonca D."/>
            <person name="Nobrega F."/>
            <person name="Rodrigues L."/>
            <person name="Saibo N.J.M."/>
            <person name="Varela M.C."/>
            <person name="Egas C."/>
            <person name="Matos J."/>
            <person name="Miguel C.M."/>
            <person name="Oliveira M.M."/>
            <person name="Ricardo C.P."/>
            <person name="Goncalves S."/>
        </authorList>
    </citation>
    <scope>NUCLEOTIDE SEQUENCE [LARGE SCALE GENOMIC DNA]</scope>
    <source>
        <strain evidence="3">cv. HL8</strain>
    </source>
</reference>
<accession>A0AAW0LT67</accession>
<dbReference type="GO" id="GO:0004523">
    <property type="term" value="F:RNA-DNA hybrid ribonuclease activity"/>
    <property type="evidence" value="ECO:0007669"/>
    <property type="project" value="InterPro"/>
</dbReference>
<name>A0AAW0LT67_QUESU</name>
<dbReference type="EMBL" id="PKMF04000051">
    <property type="protein sequence ID" value="KAK7854792.1"/>
    <property type="molecule type" value="Genomic_DNA"/>
</dbReference>
<evidence type="ECO:0000259" key="1">
    <source>
        <dbReference type="Pfam" id="PF13456"/>
    </source>
</evidence>
<keyword evidence="3" id="KW-1185">Reference proteome</keyword>
<sequence length="96" mass="10833">PKKDVIKINCHEAVSSEDSVVALIARDWRENLVFAFSCKVNTNIPVQVMAEALRWTTFITVKYNLVNVVIESDCQTCIQCLSTSCASIPWHLLIFC</sequence>